<dbReference type="RefSeq" id="WP_139298281.1">
    <property type="nucleotide sequence ID" value="NZ_FNRA01000003.1"/>
</dbReference>
<gene>
    <name evidence="4" type="ORF">SAMN05443550_103362</name>
</gene>
<evidence type="ECO:0000256" key="2">
    <source>
        <dbReference type="SAM" id="Phobius"/>
    </source>
</evidence>
<evidence type="ECO:0000313" key="4">
    <source>
        <dbReference type="EMBL" id="SEA47924.1"/>
    </source>
</evidence>
<evidence type="ECO:0000259" key="3">
    <source>
        <dbReference type="SMART" id="SM00421"/>
    </source>
</evidence>
<reference evidence="4 5" key="1">
    <citation type="submission" date="2016-10" db="EMBL/GenBank/DDBJ databases">
        <authorList>
            <person name="de Groot N.N."/>
        </authorList>
    </citation>
    <scope>NUCLEOTIDE SEQUENCE [LARGE SCALE GENOMIC DNA]</scope>
    <source>
        <strain evidence="4 5">DSM 19033</strain>
    </source>
</reference>
<dbReference type="GO" id="GO:0003677">
    <property type="term" value="F:DNA binding"/>
    <property type="evidence" value="ECO:0007669"/>
    <property type="project" value="InterPro"/>
</dbReference>
<keyword evidence="2" id="KW-0812">Transmembrane</keyword>
<dbReference type="SUPFAM" id="SSF46894">
    <property type="entry name" value="C-terminal effector domain of the bipartite response regulators"/>
    <property type="match status" value="1"/>
</dbReference>
<dbReference type="InterPro" id="IPR016032">
    <property type="entry name" value="Sig_transdc_resp-reg_C-effctor"/>
</dbReference>
<feature type="transmembrane region" description="Helical" evidence="2">
    <location>
        <begin position="12"/>
        <end position="29"/>
    </location>
</feature>
<proteinExistence type="predicted"/>
<keyword evidence="5" id="KW-1185">Reference proteome</keyword>
<feature type="domain" description="HTH luxR-type" evidence="3">
    <location>
        <begin position="158"/>
        <end position="215"/>
    </location>
</feature>
<dbReference type="STRING" id="425514.SAMN05443550_103362"/>
<keyword evidence="1" id="KW-0175">Coiled coil</keyword>
<name>A0A1H4BIQ0_9SPHI</name>
<protein>
    <submittedName>
        <fullName evidence="4">Regulatory protein, luxR family</fullName>
    </submittedName>
</protein>
<dbReference type="InterPro" id="IPR000792">
    <property type="entry name" value="Tscrpt_reg_LuxR_C"/>
</dbReference>
<keyword evidence="2" id="KW-1133">Transmembrane helix</keyword>
<dbReference type="SMART" id="SM00421">
    <property type="entry name" value="HTH_LUXR"/>
    <property type="match status" value="1"/>
</dbReference>
<evidence type="ECO:0000256" key="1">
    <source>
        <dbReference type="SAM" id="Coils"/>
    </source>
</evidence>
<dbReference type="Gene3D" id="1.10.10.10">
    <property type="entry name" value="Winged helix-like DNA-binding domain superfamily/Winged helix DNA-binding domain"/>
    <property type="match status" value="1"/>
</dbReference>
<feature type="coiled-coil region" evidence="1">
    <location>
        <begin position="54"/>
        <end position="88"/>
    </location>
</feature>
<dbReference type="Proteomes" id="UP000198850">
    <property type="component" value="Unassembled WGS sequence"/>
</dbReference>
<dbReference type="EMBL" id="FNRA01000003">
    <property type="protein sequence ID" value="SEA47924.1"/>
    <property type="molecule type" value="Genomic_DNA"/>
</dbReference>
<sequence length="223" mass="26363">MNPAWYETIWAYLIYLILAACLVYGILIWQKKRFALHQQKHEEEQAKLNYLYSLELDRNEKEIITLQKENLEAELQFKNKELATVTMHLVERGGILVNIKQALLTMMKKTSISDPEHEFRSVFRILDEIEKRADDWSQFAIYFDQVHNNFLSILKTKYPALSSTELKLCAYLRLNLSSKEIAQLMNISLKGVEISRYRIRKKLELSTEINLYDFLIRITQNPA</sequence>
<dbReference type="OrthoDB" id="9809670at2"/>
<dbReference type="Pfam" id="PF00196">
    <property type="entry name" value="GerE"/>
    <property type="match status" value="1"/>
</dbReference>
<dbReference type="AlphaFoldDB" id="A0A1H4BIQ0"/>
<accession>A0A1H4BIQ0</accession>
<keyword evidence="2" id="KW-0472">Membrane</keyword>
<organism evidence="4 5">
    <name type="scientific">Pedobacter hartonius</name>
    <dbReference type="NCBI Taxonomy" id="425514"/>
    <lineage>
        <taxon>Bacteria</taxon>
        <taxon>Pseudomonadati</taxon>
        <taxon>Bacteroidota</taxon>
        <taxon>Sphingobacteriia</taxon>
        <taxon>Sphingobacteriales</taxon>
        <taxon>Sphingobacteriaceae</taxon>
        <taxon>Pedobacter</taxon>
    </lineage>
</organism>
<evidence type="ECO:0000313" key="5">
    <source>
        <dbReference type="Proteomes" id="UP000198850"/>
    </source>
</evidence>
<dbReference type="InterPro" id="IPR036388">
    <property type="entry name" value="WH-like_DNA-bd_sf"/>
</dbReference>
<dbReference type="GO" id="GO:0006355">
    <property type="term" value="P:regulation of DNA-templated transcription"/>
    <property type="evidence" value="ECO:0007669"/>
    <property type="project" value="InterPro"/>
</dbReference>